<keyword evidence="3" id="KW-1185">Reference proteome</keyword>
<protein>
    <submittedName>
        <fullName evidence="2">Uncharacterized protein</fullName>
    </submittedName>
</protein>
<name>A0A445H2N9_GLYSO</name>
<feature type="region of interest" description="Disordered" evidence="1">
    <location>
        <begin position="95"/>
        <end position="173"/>
    </location>
</feature>
<evidence type="ECO:0000313" key="2">
    <source>
        <dbReference type="EMBL" id="RZB67890.1"/>
    </source>
</evidence>
<organism evidence="2 3">
    <name type="scientific">Glycine soja</name>
    <name type="common">Wild soybean</name>
    <dbReference type="NCBI Taxonomy" id="3848"/>
    <lineage>
        <taxon>Eukaryota</taxon>
        <taxon>Viridiplantae</taxon>
        <taxon>Streptophyta</taxon>
        <taxon>Embryophyta</taxon>
        <taxon>Tracheophyta</taxon>
        <taxon>Spermatophyta</taxon>
        <taxon>Magnoliopsida</taxon>
        <taxon>eudicotyledons</taxon>
        <taxon>Gunneridae</taxon>
        <taxon>Pentapetalae</taxon>
        <taxon>rosids</taxon>
        <taxon>fabids</taxon>
        <taxon>Fabales</taxon>
        <taxon>Fabaceae</taxon>
        <taxon>Papilionoideae</taxon>
        <taxon>50 kb inversion clade</taxon>
        <taxon>NPAAA clade</taxon>
        <taxon>indigoferoid/millettioid clade</taxon>
        <taxon>Phaseoleae</taxon>
        <taxon>Glycine</taxon>
        <taxon>Glycine subgen. Soja</taxon>
    </lineage>
</organism>
<reference evidence="2 3" key="1">
    <citation type="submission" date="2018-09" db="EMBL/GenBank/DDBJ databases">
        <title>A high-quality reference genome of wild soybean provides a powerful tool to mine soybean genomes.</title>
        <authorList>
            <person name="Xie M."/>
            <person name="Chung C.Y.L."/>
            <person name="Li M.-W."/>
            <person name="Wong F.-L."/>
            <person name="Chan T.-F."/>
            <person name="Lam H.-M."/>
        </authorList>
    </citation>
    <scope>NUCLEOTIDE SEQUENCE [LARGE SCALE GENOMIC DNA]</scope>
    <source>
        <strain evidence="3">cv. W05</strain>
        <tissue evidence="2">Hypocotyl of etiolated seedlings</tissue>
    </source>
</reference>
<evidence type="ECO:0000313" key="3">
    <source>
        <dbReference type="Proteomes" id="UP000289340"/>
    </source>
</evidence>
<accession>A0A445H2N9</accession>
<gene>
    <name evidence="2" type="ORF">D0Y65_037958</name>
</gene>
<comment type="caution">
    <text evidence="2">The sequence shown here is derived from an EMBL/GenBank/DDBJ whole genome shotgun (WGS) entry which is preliminary data.</text>
</comment>
<dbReference type="AlphaFoldDB" id="A0A445H2N9"/>
<feature type="non-terminal residue" evidence="2">
    <location>
        <position position="1"/>
    </location>
</feature>
<feature type="compositionally biased region" description="Acidic residues" evidence="1">
    <location>
        <begin position="125"/>
        <end position="135"/>
    </location>
</feature>
<evidence type="ECO:0000256" key="1">
    <source>
        <dbReference type="SAM" id="MobiDB-lite"/>
    </source>
</evidence>
<sequence>FHYCNVEIKLQVVNVFIEFLILLGSNKDMAKISLALVFALVVTVPFHSVMGQDDAWKSIIDQAKDEASKAGLSEDTIFGAEKAITDGSAEKVAEDALGEGSLDDWVKQAKDMTNGESSPSGAPEDLPDDEEEDNLLETPELAPKIAPSKAPVGAPTDAPSAAPQAQTPSATTL</sequence>
<dbReference type="Proteomes" id="UP000289340">
    <property type="component" value="Chromosome 14"/>
</dbReference>
<proteinExistence type="predicted"/>
<dbReference type="EMBL" id="QZWG01000014">
    <property type="protein sequence ID" value="RZB67890.1"/>
    <property type="molecule type" value="Genomic_DNA"/>
</dbReference>
<feature type="compositionally biased region" description="Low complexity" evidence="1">
    <location>
        <begin position="154"/>
        <end position="173"/>
    </location>
</feature>